<dbReference type="PROSITE" id="PS00497">
    <property type="entry name" value="TYROSINASE_1"/>
    <property type="match status" value="1"/>
</dbReference>
<dbReference type="Gene3D" id="1.10.1280.10">
    <property type="entry name" value="Di-copper center containing domain from catechol oxidase"/>
    <property type="match status" value="1"/>
</dbReference>
<dbReference type="Proteomes" id="UP000035682">
    <property type="component" value="Unplaced"/>
</dbReference>
<evidence type="ECO:0000313" key="9">
    <source>
        <dbReference type="WBParaSite" id="SRAE_2000146600.1"/>
    </source>
</evidence>
<dbReference type="PROSITE" id="PS00498">
    <property type="entry name" value="TYROSINASE_2"/>
    <property type="match status" value="1"/>
</dbReference>
<comment type="caution">
    <text evidence="3">Lacks conserved residue(s) required for the propagation of feature annotation.</text>
</comment>
<evidence type="ECO:0000256" key="4">
    <source>
        <dbReference type="SAM" id="MobiDB-lite"/>
    </source>
</evidence>
<keyword evidence="5" id="KW-0472">Membrane</keyword>
<dbReference type="SUPFAM" id="SSF48056">
    <property type="entry name" value="Di-copper centre-containing domain"/>
    <property type="match status" value="1"/>
</dbReference>
<dbReference type="SMART" id="SM00254">
    <property type="entry name" value="ShKT"/>
    <property type="match status" value="2"/>
</dbReference>
<accession>A0A090LH51</accession>
<dbReference type="GO" id="GO:0046872">
    <property type="term" value="F:metal ion binding"/>
    <property type="evidence" value="ECO:0007669"/>
    <property type="project" value="UniProtKB-KW"/>
</dbReference>
<dbReference type="GO" id="GO:0016491">
    <property type="term" value="F:oxidoreductase activity"/>
    <property type="evidence" value="ECO:0007669"/>
    <property type="project" value="InterPro"/>
</dbReference>
<dbReference type="AlphaFoldDB" id="A0A090LH51"/>
<feature type="region of interest" description="Disordered" evidence="4">
    <location>
        <begin position="632"/>
        <end position="661"/>
    </location>
</feature>
<keyword evidence="2" id="KW-0186">Copper</keyword>
<evidence type="ECO:0000313" key="10">
    <source>
        <dbReference type="WormBase" id="SRAE_2000146600"/>
    </source>
</evidence>
<keyword evidence="5" id="KW-1133">Transmembrane helix</keyword>
<feature type="domain" description="ShKT" evidence="6">
    <location>
        <begin position="579"/>
        <end position="613"/>
    </location>
</feature>
<dbReference type="PANTHER" id="PTHR11474:SF126">
    <property type="entry name" value="TYROSINASE-LIKE PROTEIN TYR-1-RELATED"/>
    <property type="match status" value="1"/>
</dbReference>
<reference evidence="7" key="1">
    <citation type="submission" date="2014-09" db="EMBL/GenBank/DDBJ databases">
        <authorList>
            <person name="Aslett A.Martin."/>
        </authorList>
    </citation>
    <scope>NUCLEOTIDE SEQUENCE</scope>
    <source>
        <strain evidence="7">ED321 Heterogonic</strain>
    </source>
</reference>
<evidence type="ECO:0000256" key="1">
    <source>
        <dbReference type="ARBA" id="ARBA00022723"/>
    </source>
</evidence>
<dbReference type="InterPro" id="IPR002227">
    <property type="entry name" value="Tyrosinase_Cu-bd"/>
</dbReference>
<dbReference type="EMBL" id="LN609529">
    <property type="protein sequence ID" value="CEF66800.1"/>
    <property type="molecule type" value="Genomic_DNA"/>
</dbReference>
<feature type="region of interest" description="Disordered" evidence="4">
    <location>
        <begin position="71"/>
        <end position="108"/>
    </location>
</feature>
<dbReference type="GeneID" id="36379165"/>
<dbReference type="OMA" id="QEWDSAA"/>
<dbReference type="InterPro" id="IPR050316">
    <property type="entry name" value="Tyrosinase/Hemocyanin"/>
</dbReference>
<dbReference type="WormBase" id="SRAE_2000146600">
    <property type="protein sequence ID" value="SRP09178"/>
    <property type="gene ID" value="WBGene00261671"/>
</dbReference>
<dbReference type="STRING" id="34506.A0A090LH51"/>
<evidence type="ECO:0000313" key="8">
    <source>
        <dbReference type="Proteomes" id="UP000035682"/>
    </source>
</evidence>
<feature type="compositionally biased region" description="Acidic residues" evidence="4">
    <location>
        <begin position="641"/>
        <end position="655"/>
    </location>
</feature>
<feature type="transmembrane region" description="Helical" evidence="5">
    <location>
        <begin position="6"/>
        <end position="23"/>
    </location>
</feature>
<dbReference type="PANTHER" id="PTHR11474">
    <property type="entry name" value="TYROSINASE FAMILY MEMBER"/>
    <property type="match status" value="1"/>
</dbReference>
<dbReference type="OrthoDB" id="6132182at2759"/>
<proteinExistence type="predicted"/>
<evidence type="ECO:0000256" key="3">
    <source>
        <dbReference type="PROSITE-ProRule" id="PRU01005"/>
    </source>
</evidence>
<feature type="disulfide bond" evidence="3">
    <location>
        <begin position="579"/>
        <end position="613"/>
    </location>
</feature>
<evidence type="ECO:0000256" key="2">
    <source>
        <dbReference type="ARBA" id="ARBA00023008"/>
    </source>
</evidence>
<reference evidence="8" key="2">
    <citation type="submission" date="2014-09" db="EMBL/GenBank/DDBJ databases">
        <authorList>
            <person name="Martin A.A."/>
        </authorList>
    </citation>
    <scope>NUCLEOTIDE SEQUENCE</scope>
    <source>
        <strain evidence="8">ED321</strain>
    </source>
</reference>
<keyword evidence="5" id="KW-0812">Transmembrane</keyword>
<feature type="disulfide bond" evidence="3">
    <location>
        <begin position="534"/>
        <end position="568"/>
    </location>
</feature>
<dbReference type="RefSeq" id="XP_024506000.1">
    <property type="nucleotide sequence ID" value="XM_024652422.1"/>
</dbReference>
<gene>
    <name evidence="7 9 10" type="ORF">SRAE_2000146600</name>
</gene>
<sequence>MGYNKYLLIFTIILLINILLLSGQRPNQRRPQFSQCQDAPQNRRMICNTFHRWDRNARRAIARRQQIERNTVVRPPGFFQPNRNNGNQQRNQGNQGFPRPQNNVQQFTPSLPNNNIQPIPQACMNLQCLCPYFRGQLGPNGQCMLPNGGVLQKSIRREIRMLSDNERQRYFAAVRVLKNNGEYDRLSAQHRSVATASGAHAGPAFLLWHREFMKRYEIALKLVDPSISVPYWDSVMDNYLPNPADSISFSNLFFGESPPGGMLFNGPFVGFRTLEGLPGITRHLGREGHLFTEQNIQNVLSQTSIVNTLAYTAPLRGCIYQSYFGAIEYIHGAVHNWLGGTVLKISTSVNDPIFFQHHAFVDYIFEAWRQSRQNRMERENAYPPDLPQCMNSQHFSTSIMRPFNILNKDGLSNGYTDNLYNYAPRPTCSFANRNCGSQYLFCDPRGAPHCVSKIKLGGLCTGFEGMDACFGGICVNGRCTGGNNNNNRGFAMRGTVLDDNHTIEAIEIKKSSHKNLELFKITPMVNISSTTLSCLNNDPCCELWSGLDECEANPEYMTKYCRRSCHECIPTNKSQQKGCIDRHVSCKHWSSLGHCETKKHFMSENCQESCKLCDYTSEQICRKIAKETAIDGKTTKKEKSPEEEEIIEEPEEDNEDNKKSA</sequence>
<feature type="compositionally biased region" description="Low complexity" evidence="4">
    <location>
        <begin position="71"/>
        <end position="99"/>
    </location>
</feature>
<keyword evidence="3" id="KW-1015">Disulfide bond</keyword>
<dbReference type="Pfam" id="PF01549">
    <property type="entry name" value="ShK"/>
    <property type="match status" value="2"/>
</dbReference>
<dbReference type="InterPro" id="IPR008922">
    <property type="entry name" value="Di-copper_centre_dom_sf"/>
</dbReference>
<dbReference type="InterPro" id="IPR003582">
    <property type="entry name" value="ShKT_dom"/>
</dbReference>
<keyword evidence="8" id="KW-1185">Reference proteome</keyword>
<name>A0A090LH51_STRRB</name>
<dbReference type="PRINTS" id="PR00092">
    <property type="entry name" value="TYROSINASE"/>
</dbReference>
<feature type="domain" description="ShKT" evidence="6">
    <location>
        <begin position="534"/>
        <end position="568"/>
    </location>
</feature>
<reference evidence="9" key="3">
    <citation type="submission" date="2020-12" db="UniProtKB">
        <authorList>
            <consortium name="WormBaseParasite"/>
        </authorList>
    </citation>
    <scope>IDENTIFICATION</scope>
</reference>
<dbReference type="WBParaSite" id="SRAE_2000146600.1">
    <property type="protein sequence ID" value="SRAE_2000146600.1"/>
    <property type="gene ID" value="WBGene00261671"/>
</dbReference>
<keyword evidence="1" id="KW-0479">Metal-binding</keyword>
<evidence type="ECO:0000259" key="6">
    <source>
        <dbReference type="PROSITE" id="PS51670"/>
    </source>
</evidence>
<dbReference type="Pfam" id="PF00264">
    <property type="entry name" value="Tyrosinase"/>
    <property type="match status" value="1"/>
</dbReference>
<organism evidence="7">
    <name type="scientific">Strongyloides ratti</name>
    <name type="common">Parasitic roundworm</name>
    <dbReference type="NCBI Taxonomy" id="34506"/>
    <lineage>
        <taxon>Eukaryota</taxon>
        <taxon>Metazoa</taxon>
        <taxon>Ecdysozoa</taxon>
        <taxon>Nematoda</taxon>
        <taxon>Chromadorea</taxon>
        <taxon>Rhabditida</taxon>
        <taxon>Tylenchina</taxon>
        <taxon>Panagrolaimomorpha</taxon>
        <taxon>Strongyloidoidea</taxon>
        <taxon>Strongyloididae</taxon>
        <taxon>Strongyloides</taxon>
    </lineage>
</organism>
<protein>
    <submittedName>
        <fullName evidence="7">Tyrosinase copper-binding domain and ShKT domain and Uncharacterized domain, di-copper centre-containing protein</fullName>
    </submittedName>
</protein>
<dbReference type="PROSITE" id="PS51670">
    <property type="entry name" value="SHKT"/>
    <property type="match status" value="2"/>
</dbReference>
<dbReference type="CTD" id="36379165"/>
<evidence type="ECO:0000313" key="7">
    <source>
        <dbReference type="EMBL" id="CEF66800.1"/>
    </source>
</evidence>
<dbReference type="eggNOG" id="ENOG502QRET">
    <property type="taxonomic scope" value="Eukaryota"/>
</dbReference>
<evidence type="ECO:0000256" key="5">
    <source>
        <dbReference type="SAM" id="Phobius"/>
    </source>
</evidence>